<keyword evidence="8" id="KW-0812">Transmembrane</keyword>
<evidence type="ECO:0000256" key="6">
    <source>
        <dbReference type="ARBA" id="ARBA00023136"/>
    </source>
</evidence>
<dbReference type="PANTHER" id="PTHR33209">
    <property type="entry name" value="PROTEASE 4"/>
    <property type="match status" value="1"/>
</dbReference>
<dbReference type="AlphaFoldDB" id="A0A418YG35"/>
<dbReference type="InterPro" id="IPR004634">
    <property type="entry name" value="Pept_S49_pIV"/>
</dbReference>
<evidence type="ECO:0000256" key="5">
    <source>
        <dbReference type="ARBA" id="ARBA00022825"/>
    </source>
</evidence>
<feature type="transmembrane region" description="Helical" evidence="8">
    <location>
        <begin position="20"/>
        <end position="41"/>
    </location>
</feature>
<evidence type="ECO:0000259" key="9">
    <source>
        <dbReference type="Pfam" id="PF01343"/>
    </source>
</evidence>
<name>A0A418YG35_9GAMM</name>
<dbReference type="GO" id="GO:0008236">
    <property type="term" value="F:serine-type peptidase activity"/>
    <property type="evidence" value="ECO:0007669"/>
    <property type="project" value="UniProtKB-KW"/>
</dbReference>
<evidence type="ECO:0000256" key="1">
    <source>
        <dbReference type="ARBA" id="ARBA00004370"/>
    </source>
</evidence>
<evidence type="ECO:0000313" key="10">
    <source>
        <dbReference type="EMBL" id="RJG48449.1"/>
    </source>
</evidence>
<feature type="active site" description="Nucleophile" evidence="7">
    <location>
        <position position="411"/>
    </location>
</feature>
<dbReference type="Proteomes" id="UP000283255">
    <property type="component" value="Unassembled WGS sequence"/>
</dbReference>
<dbReference type="SUPFAM" id="SSF52096">
    <property type="entry name" value="ClpP/crotonase"/>
    <property type="match status" value="2"/>
</dbReference>
<dbReference type="GO" id="GO:0016020">
    <property type="term" value="C:membrane"/>
    <property type="evidence" value="ECO:0007669"/>
    <property type="project" value="UniProtKB-SubCell"/>
</dbReference>
<feature type="domain" description="Peptidase S49" evidence="9">
    <location>
        <begin position="394"/>
        <end position="544"/>
    </location>
</feature>
<keyword evidence="11" id="KW-1185">Reference proteome</keyword>
<evidence type="ECO:0000313" key="11">
    <source>
        <dbReference type="Proteomes" id="UP000283255"/>
    </source>
</evidence>
<reference evidence="10 11" key="1">
    <citation type="submission" date="2018-09" db="EMBL/GenBank/DDBJ databases">
        <authorList>
            <person name="Wang F."/>
        </authorList>
    </citation>
    <scope>NUCLEOTIDE SEQUENCE [LARGE SCALE GENOMIC DNA]</scope>
    <source>
        <strain evidence="10 11">PLHSC7-2</strain>
    </source>
</reference>
<keyword evidence="3" id="KW-0645">Protease</keyword>
<dbReference type="InterPro" id="IPR047217">
    <property type="entry name" value="S49_SppA_67K_type_N"/>
</dbReference>
<comment type="similarity">
    <text evidence="2">Belongs to the peptidase S49 family.</text>
</comment>
<comment type="caution">
    <text evidence="10">The sequence shown here is derived from an EMBL/GenBank/DDBJ whole genome shotgun (WGS) entry which is preliminary data.</text>
</comment>
<dbReference type="Pfam" id="PF01343">
    <property type="entry name" value="Peptidase_S49"/>
    <property type="match status" value="2"/>
</dbReference>
<dbReference type="Gene3D" id="6.20.330.10">
    <property type="match status" value="1"/>
</dbReference>
<proteinExistence type="inferred from homology"/>
<evidence type="ECO:0000256" key="2">
    <source>
        <dbReference type="ARBA" id="ARBA00008683"/>
    </source>
</evidence>
<feature type="domain" description="Peptidase S49" evidence="9">
    <location>
        <begin position="137"/>
        <end position="292"/>
    </location>
</feature>
<dbReference type="NCBIfam" id="TIGR00706">
    <property type="entry name" value="SppA_dom"/>
    <property type="match status" value="1"/>
</dbReference>
<organism evidence="10 11">
    <name type="scientific">Motilimonas pumila</name>
    <dbReference type="NCBI Taxonomy" id="2303987"/>
    <lineage>
        <taxon>Bacteria</taxon>
        <taxon>Pseudomonadati</taxon>
        <taxon>Pseudomonadota</taxon>
        <taxon>Gammaproteobacteria</taxon>
        <taxon>Alteromonadales</taxon>
        <taxon>Alteromonadales genera incertae sedis</taxon>
        <taxon>Motilimonas</taxon>
    </lineage>
</organism>
<evidence type="ECO:0000256" key="3">
    <source>
        <dbReference type="ARBA" id="ARBA00022670"/>
    </source>
</evidence>
<dbReference type="Gene3D" id="3.90.226.10">
    <property type="entry name" value="2-enoyl-CoA Hydratase, Chain A, domain 1"/>
    <property type="match status" value="2"/>
</dbReference>
<keyword evidence="8" id="KW-1133">Transmembrane helix</keyword>
<dbReference type="OrthoDB" id="9764363at2"/>
<reference evidence="10 11" key="2">
    <citation type="submission" date="2019-01" db="EMBL/GenBank/DDBJ databases">
        <title>Motilimonas pumilus sp. nov., isolated from the gut of sea cucumber (Apostichopus japonicus).</title>
        <authorList>
            <person name="Wang F.-Q."/>
            <person name="Ren L.-H."/>
            <person name="Lin Y.-W."/>
            <person name="Sun G.-H."/>
            <person name="Du Z.-J."/>
            <person name="Zhao J.-X."/>
            <person name="Liu X.-J."/>
            <person name="Liu L.-J."/>
        </authorList>
    </citation>
    <scope>NUCLEOTIDE SEQUENCE [LARGE SCALE GENOMIC DNA]</scope>
    <source>
        <strain evidence="10 11">PLHSC7-2</strain>
    </source>
</reference>
<gene>
    <name evidence="10" type="primary">sppA</name>
    <name evidence="10" type="ORF">D1Z90_08120</name>
</gene>
<comment type="subcellular location">
    <subcellularLocation>
        <location evidence="1">Membrane</location>
    </subcellularLocation>
</comment>
<dbReference type="PIRSF" id="PIRSF001217">
    <property type="entry name" value="Protease_4_SppA"/>
    <property type="match status" value="1"/>
</dbReference>
<accession>A0A418YG35</accession>
<keyword evidence="5" id="KW-0720">Serine protease</keyword>
<dbReference type="EMBL" id="QZCH01000008">
    <property type="protein sequence ID" value="RJG48449.1"/>
    <property type="molecule type" value="Genomic_DNA"/>
</dbReference>
<dbReference type="PANTHER" id="PTHR33209:SF1">
    <property type="entry name" value="PEPTIDASE S49 DOMAIN-CONTAINING PROTEIN"/>
    <property type="match status" value="1"/>
</dbReference>
<protein>
    <submittedName>
        <fullName evidence="10">Signal peptide peptidase SppA</fullName>
    </submittedName>
</protein>
<sequence>MFVLSVIKWVFRTLFKSINFIRLLVLNLAFLLIVAVLAIAMSADPTPNIPQGAALTLNLKGQVVEQTQPVDPVSEFTNELLGQDTEQFREIALTDITHAIRFAQADNRISALILDLEGLHSTGMNKLLEIGSAIKEFKESGKPVYAYGDFYTQSQYLLASHADKIMLNPEGAVLIEGLGVYRLYFKSAIDKLAISSHVFKVGTYKSFVEPYIRDNMSSESKQANLAWLNQLWGKYIETIAMERNLAGNAISPSVEQYLERLKAAGGSQGLYAKEQELVDELKSKQEMRHFLMAQLGENDSADNYLSVGFQDYLAAIPDAFEESTGYKDQIATIFASGEIMAGLQSAGTIGGDSLSEQLNDARLDEQVKAVVLRIDTPGGSAFASEQIRQQILALKAANKPVIVSMSSTAASGGYWIASAANEIVASPVTLTGSIGIFGMFATFEKALKKMGISGDGVGTTPFSGVGVTRPLPSYMKEIIQLSIDNGYNKFLQVVVEGRKLPPEEVAQLAEGRVWTGEDAKRLGLVDHLGGLKLSLTRAASLAELDDFEIKIVQPYQSNRDAILSEFFGQVKQQLQPEILQSPSVQAILTEVDKQAAPMLRYNDPKGLYALCPACDSVKL</sequence>
<dbReference type="InterPro" id="IPR004635">
    <property type="entry name" value="Pept_S49_SppA"/>
</dbReference>
<dbReference type="InterPro" id="IPR029045">
    <property type="entry name" value="ClpP/crotonase-like_dom_sf"/>
</dbReference>
<feature type="active site" description="Proton donor/acceptor" evidence="7">
    <location>
        <position position="205"/>
    </location>
</feature>
<evidence type="ECO:0000256" key="4">
    <source>
        <dbReference type="ARBA" id="ARBA00022801"/>
    </source>
</evidence>
<dbReference type="InterPro" id="IPR047272">
    <property type="entry name" value="S49_SppA_C"/>
</dbReference>
<evidence type="ECO:0000256" key="8">
    <source>
        <dbReference type="SAM" id="Phobius"/>
    </source>
</evidence>
<keyword evidence="6 8" id="KW-0472">Membrane</keyword>
<dbReference type="CDD" id="cd07018">
    <property type="entry name" value="S49_SppA_67K_type"/>
    <property type="match status" value="1"/>
</dbReference>
<evidence type="ECO:0000256" key="7">
    <source>
        <dbReference type="PIRSR" id="PIRSR001217-1"/>
    </source>
</evidence>
<dbReference type="GO" id="GO:0006465">
    <property type="term" value="P:signal peptide processing"/>
    <property type="evidence" value="ECO:0007669"/>
    <property type="project" value="InterPro"/>
</dbReference>
<keyword evidence="4" id="KW-0378">Hydrolase</keyword>
<dbReference type="NCBIfam" id="TIGR00705">
    <property type="entry name" value="SppA_67K"/>
    <property type="match status" value="1"/>
</dbReference>
<dbReference type="InterPro" id="IPR002142">
    <property type="entry name" value="Peptidase_S49"/>
</dbReference>
<dbReference type="CDD" id="cd07023">
    <property type="entry name" value="S49_Sppa_N_C"/>
    <property type="match status" value="1"/>
</dbReference>